<sequence>MKKTIRTAASSRIALVYPSGEPPEPGMVKEIVPGVLWLRMPLPLSLSHINLWAVRDGMTPDTACSRKQYVSHINAECTDAIAGKPSPTGFAWIL</sequence>
<dbReference type="AlphaFoldDB" id="A0AAU8E9J1"/>
<protein>
    <submittedName>
        <fullName evidence="1">Uncharacterized protein</fullName>
    </submittedName>
</protein>
<reference evidence="1" key="1">
    <citation type="submission" date="2024-06" db="EMBL/GenBank/DDBJ databases">
        <title>The Caenorhabditis elegans bacterial microbiome influences microsporidia infection through nutrient limitation and inhibiting parasite invasion.</title>
        <authorList>
            <person name="Tamim El Jarkass H."/>
            <person name="Castelblanco S."/>
            <person name="Kaur M."/>
            <person name="Wan Y.C."/>
            <person name="Ellis A.E."/>
            <person name="Sheldon R.D."/>
            <person name="Lien E.C."/>
            <person name="Burton N.O."/>
            <person name="Wright G.D."/>
            <person name="Reinke A.W."/>
        </authorList>
    </citation>
    <scope>NUCLEOTIDE SEQUENCE</scope>
    <source>
        <strain evidence="1">MYb327</strain>
    </source>
</reference>
<dbReference type="RefSeq" id="WP_339553752.1">
    <property type="nucleotide sequence ID" value="NZ_CP159258.1"/>
</dbReference>
<organism evidence="1">
    <name type="scientific">Pseudomonas sp. MYb327</name>
    <dbReference type="NCBI Taxonomy" id="2745230"/>
    <lineage>
        <taxon>Bacteria</taxon>
        <taxon>Pseudomonadati</taxon>
        <taxon>Pseudomonadota</taxon>
        <taxon>Gammaproteobacteria</taxon>
        <taxon>Pseudomonadales</taxon>
        <taxon>Pseudomonadaceae</taxon>
        <taxon>Pseudomonas</taxon>
    </lineage>
</organism>
<gene>
    <name evidence="1" type="ORF">ABVN21_09755</name>
</gene>
<evidence type="ECO:0000313" key="1">
    <source>
        <dbReference type="EMBL" id="XCG76331.1"/>
    </source>
</evidence>
<accession>A0AAU8E9J1</accession>
<proteinExistence type="predicted"/>
<name>A0AAU8E9J1_9PSED</name>
<dbReference type="EMBL" id="CP159258">
    <property type="protein sequence ID" value="XCG76331.1"/>
    <property type="molecule type" value="Genomic_DNA"/>
</dbReference>